<sequence>MYTEGRKLHIIDEVLKLNSDAALAKLESVVEKLKEETPKTGFKDFAGIWTKKEAEEIELAIKNSCENINPEDWK</sequence>
<gene>
    <name evidence="1" type="ORF">EWM62_15950</name>
</gene>
<comment type="caution">
    <text evidence="1">The sequence shown here is derived from an EMBL/GenBank/DDBJ whole genome shotgun (WGS) entry which is preliminary data.</text>
</comment>
<accession>A0A4Q5LK32</accession>
<dbReference type="AlphaFoldDB" id="A0A4Q5LK32"/>
<keyword evidence="2" id="KW-1185">Reference proteome</keyword>
<organism evidence="1 2">
    <name type="scientific">Mucilaginibacter terrigena</name>
    <dbReference type="NCBI Taxonomy" id="2492395"/>
    <lineage>
        <taxon>Bacteria</taxon>
        <taxon>Pseudomonadati</taxon>
        <taxon>Bacteroidota</taxon>
        <taxon>Sphingobacteriia</taxon>
        <taxon>Sphingobacteriales</taxon>
        <taxon>Sphingobacteriaceae</taxon>
        <taxon>Mucilaginibacter</taxon>
    </lineage>
</organism>
<name>A0A4Q5LK32_9SPHI</name>
<dbReference type="EMBL" id="SEWG01000006">
    <property type="protein sequence ID" value="RYU87982.1"/>
    <property type="molecule type" value="Genomic_DNA"/>
</dbReference>
<proteinExistence type="predicted"/>
<dbReference type="RefSeq" id="WP_129877675.1">
    <property type="nucleotide sequence ID" value="NZ_SEWG01000006.1"/>
</dbReference>
<evidence type="ECO:0000313" key="1">
    <source>
        <dbReference type="EMBL" id="RYU87982.1"/>
    </source>
</evidence>
<protein>
    <submittedName>
        <fullName evidence="1">Uncharacterized protein</fullName>
    </submittedName>
</protein>
<reference evidence="1 2" key="1">
    <citation type="submission" date="2019-02" db="EMBL/GenBank/DDBJ databases">
        <title>Bacterial novel species Mucilaginibacter sp. 17JY9-4 isolated from soil.</title>
        <authorList>
            <person name="Jung H.-Y."/>
        </authorList>
    </citation>
    <scope>NUCLEOTIDE SEQUENCE [LARGE SCALE GENOMIC DNA]</scope>
    <source>
        <strain evidence="1 2">17JY9-4</strain>
    </source>
</reference>
<dbReference type="Proteomes" id="UP000293331">
    <property type="component" value="Unassembled WGS sequence"/>
</dbReference>
<evidence type="ECO:0000313" key="2">
    <source>
        <dbReference type="Proteomes" id="UP000293331"/>
    </source>
</evidence>